<reference evidence="3 4" key="1">
    <citation type="submission" date="2016-11" db="EMBL/GenBank/DDBJ databases">
        <authorList>
            <person name="Jaros S."/>
            <person name="Januszkiewicz K."/>
            <person name="Wedrychowicz H."/>
        </authorList>
    </citation>
    <scope>NUCLEOTIDE SEQUENCE [LARGE SCALE GENOMIC DNA]</scope>
    <source>
        <strain evidence="3 4">CGMCC 4.5723</strain>
    </source>
</reference>
<accession>A0A1M6LBU2</accession>
<dbReference type="InterPro" id="IPR001845">
    <property type="entry name" value="HTH_ArsR_DNA-bd_dom"/>
</dbReference>
<dbReference type="OrthoDB" id="5949858at2"/>
<protein>
    <submittedName>
        <fullName evidence="3">Helix-turn-helix domain-containing protein</fullName>
    </submittedName>
</protein>
<dbReference type="Pfam" id="PF12840">
    <property type="entry name" value="HTH_20"/>
    <property type="match status" value="1"/>
</dbReference>
<dbReference type="AlphaFoldDB" id="A0A1M6LBU2"/>
<dbReference type="CDD" id="cd00090">
    <property type="entry name" value="HTH_ARSR"/>
    <property type="match status" value="1"/>
</dbReference>
<keyword evidence="4" id="KW-1185">Reference proteome</keyword>
<gene>
    <name evidence="3" type="ORF">SAMN05421803_108157</name>
</gene>
<dbReference type="EMBL" id="FQZK01000008">
    <property type="protein sequence ID" value="SHJ68700.1"/>
    <property type="molecule type" value="Genomic_DNA"/>
</dbReference>
<dbReference type="GO" id="GO:0003700">
    <property type="term" value="F:DNA-binding transcription factor activity"/>
    <property type="evidence" value="ECO:0007669"/>
    <property type="project" value="InterPro"/>
</dbReference>
<evidence type="ECO:0000259" key="2">
    <source>
        <dbReference type="SMART" id="SM00418"/>
    </source>
</evidence>
<organism evidence="3 4">
    <name type="scientific">Nocardiopsis flavescens</name>
    <dbReference type="NCBI Taxonomy" id="758803"/>
    <lineage>
        <taxon>Bacteria</taxon>
        <taxon>Bacillati</taxon>
        <taxon>Actinomycetota</taxon>
        <taxon>Actinomycetes</taxon>
        <taxon>Streptosporangiales</taxon>
        <taxon>Nocardiopsidaceae</taxon>
        <taxon>Nocardiopsis</taxon>
    </lineage>
</organism>
<dbReference type="Gene3D" id="1.10.10.10">
    <property type="entry name" value="Winged helix-like DNA-binding domain superfamily/Winged helix DNA-binding domain"/>
    <property type="match status" value="1"/>
</dbReference>
<dbReference type="Gene3D" id="6.10.140.2180">
    <property type="match status" value="1"/>
</dbReference>
<dbReference type="InterPro" id="IPR036388">
    <property type="entry name" value="WH-like_DNA-bd_sf"/>
</dbReference>
<dbReference type="InterPro" id="IPR011991">
    <property type="entry name" value="ArsR-like_HTH"/>
</dbReference>
<evidence type="ECO:0000313" key="4">
    <source>
        <dbReference type="Proteomes" id="UP000184452"/>
    </source>
</evidence>
<feature type="domain" description="HTH arsR-type" evidence="2">
    <location>
        <begin position="2"/>
        <end position="86"/>
    </location>
</feature>
<dbReference type="Proteomes" id="UP000184452">
    <property type="component" value="Unassembled WGS sequence"/>
</dbReference>
<evidence type="ECO:0000256" key="1">
    <source>
        <dbReference type="SAM" id="MobiDB-lite"/>
    </source>
</evidence>
<dbReference type="STRING" id="758803.SAMN05421803_108157"/>
<dbReference type="SUPFAM" id="SSF46785">
    <property type="entry name" value="Winged helix' DNA-binding domain"/>
    <property type="match status" value="1"/>
</dbReference>
<dbReference type="InterPro" id="IPR036390">
    <property type="entry name" value="WH_DNA-bd_sf"/>
</dbReference>
<feature type="region of interest" description="Disordered" evidence="1">
    <location>
        <begin position="170"/>
        <end position="206"/>
    </location>
</feature>
<evidence type="ECO:0000313" key="3">
    <source>
        <dbReference type="EMBL" id="SHJ68700.1"/>
    </source>
</evidence>
<proteinExistence type="predicted"/>
<sequence>MASTDVLLHPVRLRIVQSLFDSEPLTTAQLRDRLGDIPPATMYRHVAVLVEAGVLEVVAERRVRGTVERRYRVSGGRVEVDGAARAAMTREDHRRAFTAFAASLTADFDRYLAHEDADPVRDGVAYRQAAAWLTDEEAAELVAQIGALVLARAGRGPGGGRRRRMISHLAVPDAYRETDRAPAEQPPAAPPRGTTAGADRAPTEGK</sequence>
<dbReference type="SMART" id="SM00418">
    <property type="entry name" value="HTH_ARSR"/>
    <property type="match status" value="1"/>
</dbReference>
<dbReference type="RefSeq" id="WP_073380020.1">
    <property type="nucleotide sequence ID" value="NZ_FQZK01000008.1"/>
</dbReference>
<name>A0A1M6LBU2_9ACTN</name>